<feature type="region of interest" description="Disordered" evidence="2">
    <location>
        <begin position="99"/>
        <end position="130"/>
    </location>
</feature>
<gene>
    <name evidence="3" type="ORF">E1B28_012701</name>
</gene>
<evidence type="ECO:0000256" key="2">
    <source>
        <dbReference type="SAM" id="MobiDB-lite"/>
    </source>
</evidence>
<keyword evidence="4" id="KW-1185">Reference proteome</keyword>
<dbReference type="AlphaFoldDB" id="A0A9P7RSR8"/>
<name>A0A9P7RSR8_9AGAR</name>
<keyword evidence="1" id="KW-0175">Coiled coil</keyword>
<evidence type="ECO:0000313" key="3">
    <source>
        <dbReference type="EMBL" id="KAG7088733.1"/>
    </source>
</evidence>
<sequence length="130" mass="16209">MRREDNQDWTSKFSWFLPSRARPDAIPRKEWARKVEEEQEKVRSFNLELEEEMKQWRKARNAHEDAEDERVEAVEAKLKLWEESEAERRRQLEAWWTEEQRKKGRGRGEEKGERKREGRECRPEWIRRER</sequence>
<dbReference type="GeneID" id="66081776"/>
<dbReference type="KEGG" id="more:E1B28_012701"/>
<comment type="caution">
    <text evidence="3">The sequence shown here is derived from an EMBL/GenBank/DDBJ whole genome shotgun (WGS) entry which is preliminary data.</text>
</comment>
<evidence type="ECO:0000313" key="4">
    <source>
        <dbReference type="Proteomes" id="UP001049176"/>
    </source>
</evidence>
<protein>
    <submittedName>
        <fullName evidence="3">Uncharacterized protein</fullName>
    </submittedName>
</protein>
<organism evidence="3 4">
    <name type="scientific">Marasmius oreades</name>
    <name type="common">fairy-ring Marasmius</name>
    <dbReference type="NCBI Taxonomy" id="181124"/>
    <lineage>
        <taxon>Eukaryota</taxon>
        <taxon>Fungi</taxon>
        <taxon>Dikarya</taxon>
        <taxon>Basidiomycota</taxon>
        <taxon>Agaricomycotina</taxon>
        <taxon>Agaricomycetes</taxon>
        <taxon>Agaricomycetidae</taxon>
        <taxon>Agaricales</taxon>
        <taxon>Marasmiineae</taxon>
        <taxon>Marasmiaceae</taxon>
        <taxon>Marasmius</taxon>
    </lineage>
</organism>
<dbReference type="EMBL" id="CM032188">
    <property type="protein sequence ID" value="KAG7088733.1"/>
    <property type="molecule type" value="Genomic_DNA"/>
</dbReference>
<proteinExistence type="predicted"/>
<accession>A0A9P7RSR8</accession>
<dbReference type="Proteomes" id="UP001049176">
    <property type="component" value="Chromosome 8"/>
</dbReference>
<feature type="coiled-coil region" evidence="1">
    <location>
        <begin position="28"/>
        <end position="69"/>
    </location>
</feature>
<reference evidence="3" key="1">
    <citation type="journal article" date="2021" name="Genome Biol. Evol.">
        <title>The assembled and annotated genome of the fairy-ring fungus Marasmius oreades.</title>
        <authorList>
            <person name="Hiltunen M."/>
            <person name="Ament-Velasquez S.L."/>
            <person name="Johannesson H."/>
        </authorList>
    </citation>
    <scope>NUCLEOTIDE SEQUENCE</scope>
    <source>
        <strain evidence="3">03SP1</strain>
    </source>
</reference>
<dbReference type="RefSeq" id="XP_043005204.1">
    <property type="nucleotide sequence ID" value="XM_043157836.1"/>
</dbReference>
<evidence type="ECO:0000256" key="1">
    <source>
        <dbReference type="SAM" id="Coils"/>
    </source>
</evidence>